<gene>
    <name evidence="3" type="ORF">ACFFH4_21755</name>
</gene>
<feature type="transmembrane region" description="Helical" evidence="1">
    <location>
        <begin position="20"/>
        <end position="52"/>
    </location>
</feature>
<dbReference type="InterPro" id="IPR025241">
    <property type="entry name" value="DUF4190"/>
</dbReference>
<sequence length="85" mass="9185">MTAKLNVIESPKVNNKAVLTLVLGMFSIFISIIMAFGFIPGIIGITVGLLALREMRKFKQNGKSLATIGILSCVIGTFLPVLFMI</sequence>
<keyword evidence="1" id="KW-1133">Transmembrane helix</keyword>
<feature type="domain" description="DUF4190" evidence="2">
    <location>
        <begin position="17"/>
        <end position="83"/>
    </location>
</feature>
<dbReference type="RefSeq" id="WP_273848365.1">
    <property type="nucleotide sequence ID" value="NZ_JAQQWT010000071.1"/>
</dbReference>
<keyword evidence="1" id="KW-0472">Membrane</keyword>
<evidence type="ECO:0000259" key="2">
    <source>
        <dbReference type="Pfam" id="PF13828"/>
    </source>
</evidence>
<evidence type="ECO:0000256" key="1">
    <source>
        <dbReference type="SAM" id="Phobius"/>
    </source>
</evidence>
<accession>A0ABV6NL82</accession>
<dbReference type="Proteomes" id="UP001589833">
    <property type="component" value="Unassembled WGS sequence"/>
</dbReference>
<proteinExistence type="predicted"/>
<protein>
    <submittedName>
        <fullName evidence="3">DUF4190 domain-containing protein</fullName>
    </submittedName>
</protein>
<feature type="transmembrane region" description="Helical" evidence="1">
    <location>
        <begin position="64"/>
        <end position="83"/>
    </location>
</feature>
<dbReference type="Pfam" id="PF13828">
    <property type="entry name" value="DUF4190"/>
    <property type="match status" value="1"/>
</dbReference>
<keyword evidence="1" id="KW-0812">Transmembrane</keyword>
<comment type="caution">
    <text evidence="3">The sequence shown here is derived from an EMBL/GenBank/DDBJ whole genome shotgun (WGS) entry which is preliminary data.</text>
</comment>
<evidence type="ECO:0000313" key="4">
    <source>
        <dbReference type="Proteomes" id="UP001589833"/>
    </source>
</evidence>
<keyword evidence="4" id="KW-1185">Reference proteome</keyword>
<dbReference type="EMBL" id="JBHLTR010000075">
    <property type="protein sequence ID" value="MFC0561535.1"/>
    <property type="molecule type" value="Genomic_DNA"/>
</dbReference>
<name>A0ABV6NL82_9BACI</name>
<reference evidence="3 4" key="1">
    <citation type="submission" date="2024-09" db="EMBL/GenBank/DDBJ databases">
        <authorList>
            <person name="Sun Q."/>
            <person name="Mori K."/>
        </authorList>
    </citation>
    <scope>NUCLEOTIDE SEQUENCE [LARGE SCALE GENOMIC DNA]</scope>
    <source>
        <strain evidence="3 4">NCAIM B.02301</strain>
    </source>
</reference>
<organism evidence="3 4">
    <name type="scientific">Halalkalibacter alkalisediminis</name>
    <dbReference type="NCBI Taxonomy" id="935616"/>
    <lineage>
        <taxon>Bacteria</taxon>
        <taxon>Bacillati</taxon>
        <taxon>Bacillota</taxon>
        <taxon>Bacilli</taxon>
        <taxon>Bacillales</taxon>
        <taxon>Bacillaceae</taxon>
        <taxon>Halalkalibacter</taxon>
    </lineage>
</organism>
<evidence type="ECO:0000313" key="3">
    <source>
        <dbReference type="EMBL" id="MFC0561535.1"/>
    </source>
</evidence>